<dbReference type="GO" id="GO:0004799">
    <property type="term" value="F:thymidylate synthase activity"/>
    <property type="evidence" value="ECO:0007669"/>
    <property type="project" value="UniProtKB-EC"/>
</dbReference>
<gene>
    <name evidence="6" type="ORF">pEaSNUABM1_00046</name>
</gene>
<dbReference type="EC" id="2.1.1.45" evidence="2"/>
<comment type="similarity">
    <text evidence="1">Belongs to the thymidylate synthase family.</text>
</comment>
<dbReference type="Gene3D" id="3.30.572.10">
    <property type="entry name" value="Thymidylate synthase/dCMP hydroxymethylase domain"/>
    <property type="match status" value="1"/>
</dbReference>
<dbReference type="EMBL" id="MZ443776">
    <property type="protein sequence ID" value="QZE57255.1"/>
    <property type="molecule type" value="Genomic_DNA"/>
</dbReference>
<keyword evidence="4" id="KW-0808">Transferase</keyword>
<evidence type="ECO:0000256" key="2">
    <source>
        <dbReference type="ARBA" id="ARBA00011947"/>
    </source>
</evidence>
<feature type="domain" description="Thymidylate synthase/dCMP hydroxymethylase" evidence="5">
    <location>
        <begin position="24"/>
        <end position="365"/>
    </location>
</feature>
<evidence type="ECO:0000313" key="6">
    <source>
        <dbReference type="EMBL" id="QZE57255.1"/>
    </source>
</evidence>
<dbReference type="InterPro" id="IPR000398">
    <property type="entry name" value="Thymidylate_synthase"/>
</dbReference>
<name>A0AAE7XKK6_9CAUD</name>
<evidence type="ECO:0000256" key="4">
    <source>
        <dbReference type="ARBA" id="ARBA00022679"/>
    </source>
</evidence>
<evidence type="ECO:0000256" key="3">
    <source>
        <dbReference type="ARBA" id="ARBA00022603"/>
    </source>
</evidence>
<dbReference type="GO" id="GO:0006231">
    <property type="term" value="P:dTMP biosynthetic process"/>
    <property type="evidence" value="ECO:0007669"/>
    <property type="project" value="InterPro"/>
</dbReference>
<dbReference type="PANTHER" id="PTHR11548">
    <property type="entry name" value="THYMIDYLATE SYNTHASE 1"/>
    <property type="match status" value="1"/>
</dbReference>
<proteinExistence type="inferred from homology"/>
<evidence type="ECO:0000259" key="5">
    <source>
        <dbReference type="Pfam" id="PF00303"/>
    </source>
</evidence>
<reference evidence="6 7" key="1">
    <citation type="submission" date="2021-06" db="EMBL/GenBank/DDBJ databases">
        <title>Complete genome sequence of Erwinia phage pEa_SNUABM_1.</title>
        <authorList>
            <person name="Kim S.G."/>
            <person name="Park S.C."/>
        </authorList>
    </citation>
    <scope>NUCLEOTIDE SEQUENCE [LARGE SCALE GENOMIC DNA]</scope>
</reference>
<accession>A0AAE7XKK6</accession>
<dbReference type="CDD" id="cd00351">
    <property type="entry name" value="TS_Pyrimidine_HMase"/>
    <property type="match status" value="1"/>
</dbReference>
<dbReference type="InterPro" id="IPR045097">
    <property type="entry name" value="Thymidate_synth/dCMP_Mease"/>
</dbReference>
<dbReference type="PANTHER" id="PTHR11548:SF1">
    <property type="entry name" value="THYMIDYLATE SYNTHASE 1"/>
    <property type="match status" value="1"/>
</dbReference>
<dbReference type="Proteomes" id="UP000827973">
    <property type="component" value="Segment"/>
</dbReference>
<dbReference type="SUPFAM" id="SSF55831">
    <property type="entry name" value="Thymidylate synthase/dCMP hydroxymethylase"/>
    <property type="match status" value="1"/>
</dbReference>
<keyword evidence="7" id="KW-1185">Reference proteome</keyword>
<sequence length="367" mass="41869">MNKQPLDLRDPNQYEVYSLHCVDEQYINLGNAILACGTDEHDNGRTNDSWRTLIGIGFQLSNTLIAFPALLSARKNWYAAVDETCWFMRGDTNISSLNSKIWDSWADEDGECGPIYGLMWRMWPDIKTFPTIESMKERQISDAEIERIAKEINRMKAAGYTETEMADGRVCYEGTIDQFANALRDVMDRSRSRRIRVQAFNPGYQHMQGLPPCHTEFEFNVTQPTPYEIAQMEARGMASSDASLHIVVTMRSNDVLLGRPFNIMGYSAMHQLIAKWAGLNVGSFTLNTTNTHLYTHHFEAFEQQKQQWAALSDLMKKTGQPIQYPLLEISDDILGLTPEELLDNANAEWFQLLDYSPAPMVKGRVTK</sequence>
<dbReference type="Pfam" id="PF00303">
    <property type="entry name" value="Thymidylat_synt"/>
    <property type="match status" value="1"/>
</dbReference>
<organism evidence="6 7">
    <name type="scientific">Erwinia phage pEa_SNUABM_1</name>
    <dbReference type="NCBI Taxonomy" id="2869543"/>
    <lineage>
        <taxon>Viruses</taxon>
        <taxon>Duplodnaviria</taxon>
        <taxon>Heunggongvirae</taxon>
        <taxon>Uroviricota</taxon>
        <taxon>Caudoviricetes</taxon>
        <taxon>Alexandravirus</taxon>
        <taxon>Alexandravirus SNUABM1</taxon>
    </lineage>
</organism>
<evidence type="ECO:0000256" key="1">
    <source>
        <dbReference type="ARBA" id="ARBA00009972"/>
    </source>
</evidence>
<dbReference type="InterPro" id="IPR036926">
    <property type="entry name" value="Thymidate_synth/dCMP_Mease_sf"/>
</dbReference>
<dbReference type="PRINTS" id="PR00108">
    <property type="entry name" value="THYMDSNTHASE"/>
</dbReference>
<evidence type="ECO:0000313" key="7">
    <source>
        <dbReference type="Proteomes" id="UP000827973"/>
    </source>
</evidence>
<dbReference type="GO" id="GO:0032259">
    <property type="term" value="P:methylation"/>
    <property type="evidence" value="ECO:0007669"/>
    <property type="project" value="UniProtKB-KW"/>
</dbReference>
<dbReference type="NCBIfam" id="TIGR03284">
    <property type="entry name" value="thym_sym"/>
    <property type="match status" value="1"/>
</dbReference>
<protein>
    <recommendedName>
        <fullName evidence="2">thymidylate synthase</fullName>
        <ecNumber evidence="2">2.1.1.45</ecNumber>
    </recommendedName>
</protein>
<dbReference type="InterPro" id="IPR023451">
    <property type="entry name" value="Thymidate_synth/dCMP_Mease_dom"/>
</dbReference>
<keyword evidence="3" id="KW-0489">Methyltransferase</keyword>